<keyword evidence="1 5" id="KW-0489">Methyltransferase</keyword>
<dbReference type="Proteomes" id="UP000030669">
    <property type="component" value="Unassembled WGS sequence"/>
</dbReference>
<dbReference type="InterPro" id="IPR036390">
    <property type="entry name" value="WH_DNA-bd_sf"/>
</dbReference>
<dbReference type="PROSITE" id="PS51683">
    <property type="entry name" value="SAM_OMT_II"/>
    <property type="match status" value="1"/>
</dbReference>
<dbReference type="RefSeq" id="XP_007869746.1">
    <property type="nucleotide sequence ID" value="XM_007871555.1"/>
</dbReference>
<dbReference type="GeneID" id="19302556"/>
<dbReference type="SUPFAM" id="SSF46785">
    <property type="entry name" value="Winged helix' DNA-binding domain"/>
    <property type="match status" value="1"/>
</dbReference>
<dbReference type="GO" id="GO:0008171">
    <property type="term" value="F:O-methyltransferase activity"/>
    <property type="evidence" value="ECO:0007669"/>
    <property type="project" value="InterPro"/>
</dbReference>
<evidence type="ECO:0000256" key="1">
    <source>
        <dbReference type="ARBA" id="ARBA00022603"/>
    </source>
</evidence>
<dbReference type="InterPro" id="IPR029063">
    <property type="entry name" value="SAM-dependent_MTases_sf"/>
</dbReference>
<evidence type="ECO:0000313" key="5">
    <source>
        <dbReference type="EMBL" id="EPQ51861.1"/>
    </source>
</evidence>
<dbReference type="Pfam" id="PF00891">
    <property type="entry name" value="Methyltransf_2"/>
    <property type="match status" value="1"/>
</dbReference>
<dbReference type="HOGENOM" id="CLU_005533_0_1_1"/>
<dbReference type="Gene3D" id="1.10.10.10">
    <property type="entry name" value="Winged helix-like DNA-binding domain superfamily/Winged helix DNA-binding domain"/>
    <property type="match status" value="1"/>
</dbReference>
<dbReference type="Gene3D" id="3.40.50.150">
    <property type="entry name" value="Vaccinia Virus protein VP39"/>
    <property type="match status" value="1"/>
</dbReference>
<protein>
    <submittedName>
        <fullName evidence="5">S-adenosyl-L-methionine-dependent methyltransferase</fullName>
    </submittedName>
</protein>
<evidence type="ECO:0000259" key="4">
    <source>
        <dbReference type="Pfam" id="PF00891"/>
    </source>
</evidence>
<dbReference type="CDD" id="cd02440">
    <property type="entry name" value="AdoMet_MTases"/>
    <property type="match status" value="1"/>
</dbReference>
<dbReference type="OMA" id="FIAHSAT"/>
<dbReference type="GO" id="GO:0032259">
    <property type="term" value="P:methylation"/>
    <property type="evidence" value="ECO:0007669"/>
    <property type="project" value="UniProtKB-KW"/>
</dbReference>
<keyword evidence="3" id="KW-0949">S-adenosyl-L-methionine</keyword>
<dbReference type="SUPFAM" id="SSF53335">
    <property type="entry name" value="S-adenosyl-L-methionine-dependent methyltransferases"/>
    <property type="match status" value="1"/>
</dbReference>
<dbReference type="eggNOG" id="KOG3178">
    <property type="taxonomic scope" value="Eukaryota"/>
</dbReference>
<feature type="domain" description="O-methyltransferase C-terminal" evidence="4">
    <location>
        <begin position="263"/>
        <end position="378"/>
    </location>
</feature>
<dbReference type="InterPro" id="IPR036388">
    <property type="entry name" value="WH-like_DNA-bd_sf"/>
</dbReference>
<dbReference type="PANTHER" id="PTHR43712">
    <property type="entry name" value="PUTATIVE (AFU_ORTHOLOGUE AFUA_4G14580)-RELATED"/>
    <property type="match status" value="1"/>
</dbReference>
<evidence type="ECO:0000256" key="2">
    <source>
        <dbReference type="ARBA" id="ARBA00022679"/>
    </source>
</evidence>
<reference evidence="5 6" key="1">
    <citation type="journal article" date="2012" name="Science">
        <title>The Paleozoic origin of enzymatic lignin decomposition reconstructed from 31 fungal genomes.</title>
        <authorList>
            <person name="Floudas D."/>
            <person name="Binder M."/>
            <person name="Riley R."/>
            <person name="Barry K."/>
            <person name="Blanchette R.A."/>
            <person name="Henrissat B."/>
            <person name="Martinez A.T."/>
            <person name="Otillar R."/>
            <person name="Spatafora J.W."/>
            <person name="Yadav J.S."/>
            <person name="Aerts A."/>
            <person name="Benoit I."/>
            <person name="Boyd A."/>
            <person name="Carlson A."/>
            <person name="Copeland A."/>
            <person name="Coutinho P.M."/>
            <person name="de Vries R.P."/>
            <person name="Ferreira P."/>
            <person name="Findley K."/>
            <person name="Foster B."/>
            <person name="Gaskell J."/>
            <person name="Glotzer D."/>
            <person name="Gorecki P."/>
            <person name="Heitman J."/>
            <person name="Hesse C."/>
            <person name="Hori C."/>
            <person name="Igarashi K."/>
            <person name="Jurgens J.A."/>
            <person name="Kallen N."/>
            <person name="Kersten P."/>
            <person name="Kohler A."/>
            <person name="Kuees U."/>
            <person name="Kumar T.K.A."/>
            <person name="Kuo A."/>
            <person name="LaButti K."/>
            <person name="Larrondo L.F."/>
            <person name="Lindquist E."/>
            <person name="Ling A."/>
            <person name="Lombard V."/>
            <person name="Lucas S."/>
            <person name="Lundell T."/>
            <person name="Martin R."/>
            <person name="McLaughlin D.J."/>
            <person name="Morgenstern I."/>
            <person name="Morin E."/>
            <person name="Murat C."/>
            <person name="Nagy L.G."/>
            <person name="Nolan M."/>
            <person name="Ohm R.A."/>
            <person name="Patyshakuliyeva A."/>
            <person name="Rokas A."/>
            <person name="Ruiz-Duenas F.J."/>
            <person name="Sabat G."/>
            <person name="Salamov A."/>
            <person name="Samejima M."/>
            <person name="Schmutz J."/>
            <person name="Slot J.C."/>
            <person name="St John F."/>
            <person name="Stenlid J."/>
            <person name="Sun H."/>
            <person name="Sun S."/>
            <person name="Syed K."/>
            <person name="Tsang A."/>
            <person name="Wiebenga A."/>
            <person name="Young D."/>
            <person name="Pisabarro A."/>
            <person name="Eastwood D.C."/>
            <person name="Martin F."/>
            <person name="Cullen D."/>
            <person name="Grigoriev I.V."/>
            <person name="Hibbett D.S."/>
        </authorList>
    </citation>
    <scope>NUCLEOTIDE SEQUENCE [LARGE SCALE GENOMIC DNA]</scope>
    <source>
        <strain evidence="5 6">ATCC 11539</strain>
    </source>
</reference>
<dbReference type="InterPro" id="IPR001077">
    <property type="entry name" value="COMT_C"/>
</dbReference>
<organism evidence="5 6">
    <name type="scientific">Gloeophyllum trabeum (strain ATCC 11539 / FP-39264 / Madison 617)</name>
    <name type="common">Brown rot fungus</name>
    <dbReference type="NCBI Taxonomy" id="670483"/>
    <lineage>
        <taxon>Eukaryota</taxon>
        <taxon>Fungi</taxon>
        <taxon>Dikarya</taxon>
        <taxon>Basidiomycota</taxon>
        <taxon>Agaricomycotina</taxon>
        <taxon>Agaricomycetes</taxon>
        <taxon>Gloeophyllales</taxon>
        <taxon>Gloeophyllaceae</taxon>
        <taxon>Gloeophyllum</taxon>
    </lineage>
</organism>
<accession>S7PW58</accession>
<dbReference type="PANTHER" id="PTHR43712:SF2">
    <property type="entry name" value="O-METHYLTRANSFERASE CICE"/>
    <property type="match status" value="1"/>
</dbReference>
<dbReference type="OrthoDB" id="1606438at2759"/>
<name>S7PW58_GLOTA</name>
<sequence length="468" mass="51256">MSSTSEISSLLETLTASIEVFKAELVRQQLPEPSLRTSKPHPIDDPSYIPSPAMYEARRLAVGSLNCLKLIIENPAEAALSIHADIEEVQGLRVSTQVDLHQVLESAADPDSGESIETIAIKTKIHPLKLGAVLRFLAYRGWYREPRPGHFANSRRSHALKKDSPGYHVVHNLCDLGYKYTAKLPEALTHPDESFRMALDVTHTAFNLAYDTDLPFFGPESWTSKYPADAQTFALGMGGMGAGSNNGVAYDFPWVDIAKDKDAVVDVGGGQGTLCCTLAAAHPELKNFIVQDIPALQGPADKYIASQGLSDRVKFEVQDFFQPNRRQGTGSYVFVIQKVLHDWSDEDGAKILRQIRECLLDGKSSLVIIDPVLSPATISSEAPSAKESLAALQGKDRYEPVQPPPLLPHDFGDNWMIAHTVNIALLGLCNAFERTYASMDNMLTLAGLSIKKVNATRGYVQLTEVEVS</sequence>
<keyword evidence="2 5" id="KW-0808">Transferase</keyword>
<dbReference type="InterPro" id="IPR016461">
    <property type="entry name" value="COMT-like"/>
</dbReference>
<dbReference type="KEGG" id="gtr:GLOTRDRAFT_132673"/>
<proteinExistence type="predicted"/>
<evidence type="ECO:0000256" key="3">
    <source>
        <dbReference type="ARBA" id="ARBA00022691"/>
    </source>
</evidence>
<dbReference type="EMBL" id="KB469309">
    <property type="protein sequence ID" value="EPQ51861.1"/>
    <property type="molecule type" value="Genomic_DNA"/>
</dbReference>
<evidence type="ECO:0000313" key="6">
    <source>
        <dbReference type="Proteomes" id="UP000030669"/>
    </source>
</evidence>
<keyword evidence="6" id="KW-1185">Reference proteome</keyword>
<gene>
    <name evidence="5" type="ORF">GLOTRDRAFT_132673</name>
</gene>
<dbReference type="AlphaFoldDB" id="S7PW58"/>